<reference evidence="1 2" key="1">
    <citation type="submission" date="2024-06" db="EMBL/GenBank/DDBJ databases">
        <title>The Natural Products Discovery Center: Release of the First 8490 Sequenced Strains for Exploring Actinobacteria Biosynthetic Diversity.</title>
        <authorList>
            <person name="Kalkreuter E."/>
            <person name="Kautsar S.A."/>
            <person name="Yang D."/>
            <person name="Bader C.D."/>
            <person name="Teijaro C.N."/>
            <person name="Fluegel L."/>
            <person name="Davis C.M."/>
            <person name="Simpson J.R."/>
            <person name="Lauterbach L."/>
            <person name="Steele A.D."/>
            <person name="Gui C."/>
            <person name="Meng S."/>
            <person name="Li G."/>
            <person name="Viehrig K."/>
            <person name="Ye F."/>
            <person name="Su P."/>
            <person name="Kiefer A.F."/>
            <person name="Nichols A."/>
            <person name="Cepeda A.J."/>
            <person name="Yan W."/>
            <person name="Fan B."/>
            <person name="Jiang Y."/>
            <person name="Adhikari A."/>
            <person name="Zheng C.-J."/>
            <person name="Schuster L."/>
            <person name="Cowan T.M."/>
            <person name="Smanski M.J."/>
            <person name="Chevrette M.G."/>
            <person name="De Carvalho L.P.S."/>
            <person name="Shen B."/>
        </authorList>
    </citation>
    <scope>NUCLEOTIDE SEQUENCE [LARGE SCALE GENOMIC DNA]</scope>
    <source>
        <strain evidence="1 2">NPDC000234</strain>
    </source>
</reference>
<gene>
    <name evidence="1" type="ORF">ABT404_54815</name>
</gene>
<dbReference type="EMBL" id="JBEPEK010001242">
    <property type="protein sequence ID" value="MER7188438.1"/>
    <property type="molecule type" value="Genomic_DNA"/>
</dbReference>
<accession>A0ABV1XHE0</accession>
<organism evidence="1 2">
    <name type="scientific">Streptomyces hyaluromycini</name>
    <dbReference type="NCBI Taxonomy" id="1377993"/>
    <lineage>
        <taxon>Bacteria</taxon>
        <taxon>Bacillati</taxon>
        <taxon>Actinomycetota</taxon>
        <taxon>Actinomycetes</taxon>
        <taxon>Kitasatosporales</taxon>
        <taxon>Streptomycetaceae</taxon>
        <taxon>Streptomyces</taxon>
    </lineage>
</organism>
<comment type="caution">
    <text evidence="1">The sequence shown here is derived from an EMBL/GenBank/DDBJ whole genome shotgun (WGS) entry which is preliminary data.</text>
</comment>
<proteinExistence type="predicted"/>
<dbReference type="Proteomes" id="UP001474181">
    <property type="component" value="Unassembled WGS sequence"/>
</dbReference>
<name>A0ABV1XHE0_9ACTN</name>
<evidence type="ECO:0000313" key="2">
    <source>
        <dbReference type="Proteomes" id="UP001474181"/>
    </source>
</evidence>
<sequence>GPSAVPGALTGGLLGALHGETALPPAWVAELEGRQTILELADDFAMEMTQGPALHSPVGASPGWLARYPR</sequence>
<protein>
    <submittedName>
        <fullName evidence="1">ADP-ribosylglycohydrolase family protein</fullName>
    </submittedName>
</protein>
<keyword evidence="2" id="KW-1185">Reference proteome</keyword>
<dbReference type="Gene3D" id="1.10.4080.10">
    <property type="entry name" value="ADP-ribosylation/Crystallin J1"/>
    <property type="match status" value="1"/>
</dbReference>
<dbReference type="InterPro" id="IPR036705">
    <property type="entry name" value="Ribosyl_crysJ1_sf"/>
</dbReference>
<evidence type="ECO:0000313" key="1">
    <source>
        <dbReference type="EMBL" id="MER7188438.1"/>
    </source>
</evidence>
<feature type="non-terminal residue" evidence="1">
    <location>
        <position position="1"/>
    </location>
</feature>
<dbReference type="SUPFAM" id="SSF101478">
    <property type="entry name" value="ADP-ribosylglycohydrolase"/>
    <property type="match status" value="1"/>
</dbReference>